<evidence type="ECO:0000256" key="2">
    <source>
        <dbReference type="ARBA" id="ARBA00022475"/>
    </source>
</evidence>
<evidence type="ECO:0000256" key="4">
    <source>
        <dbReference type="ARBA" id="ARBA00022692"/>
    </source>
</evidence>
<evidence type="ECO:0000256" key="3">
    <source>
        <dbReference type="ARBA" id="ARBA00022679"/>
    </source>
</evidence>
<dbReference type="InterPro" id="IPR005467">
    <property type="entry name" value="His_kinase_dom"/>
</dbReference>
<comment type="subcellular location">
    <subcellularLocation>
        <location evidence="1">Cell membrane</location>
        <topology evidence="1">Multi-pass membrane protein</topology>
    </subcellularLocation>
</comment>
<dbReference type="InterPro" id="IPR050482">
    <property type="entry name" value="Sensor_HK_TwoCompSys"/>
</dbReference>
<keyword evidence="8" id="KW-0472">Membrane</keyword>
<gene>
    <name evidence="11" type="ORF">GCM10022255_095660</name>
</gene>
<evidence type="ECO:0000259" key="10">
    <source>
        <dbReference type="PROSITE" id="PS50109"/>
    </source>
</evidence>
<keyword evidence="3" id="KW-0808">Transferase</keyword>
<keyword evidence="5" id="KW-0418">Kinase</keyword>
<dbReference type="Proteomes" id="UP001500620">
    <property type="component" value="Unassembled WGS sequence"/>
</dbReference>
<evidence type="ECO:0000256" key="6">
    <source>
        <dbReference type="ARBA" id="ARBA00022989"/>
    </source>
</evidence>
<evidence type="ECO:0000313" key="11">
    <source>
        <dbReference type="EMBL" id="GAA4261751.1"/>
    </source>
</evidence>
<protein>
    <recommendedName>
        <fullName evidence="10">Histidine kinase domain-containing protein</fullName>
    </recommendedName>
</protein>
<dbReference type="Pfam" id="PF02518">
    <property type="entry name" value="HATPase_c"/>
    <property type="match status" value="1"/>
</dbReference>
<evidence type="ECO:0000256" key="5">
    <source>
        <dbReference type="ARBA" id="ARBA00022777"/>
    </source>
</evidence>
<dbReference type="CDD" id="cd16917">
    <property type="entry name" value="HATPase_UhpB-NarQ-NarX-like"/>
    <property type="match status" value="1"/>
</dbReference>
<dbReference type="EMBL" id="BAABAT010000047">
    <property type="protein sequence ID" value="GAA4261751.1"/>
    <property type="molecule type" value="Genomic_DNA"/>
</dbReference>
<dbReference type="PANTHER" id="PTHR24421:SF37">
    <property type="entry name" value="SENSOR HISTIDINE KINASE NARS"/>
    <property type="match status" value="1"/>
</dbReference>
<dbReference type="PANTHER" id="PTHR24421">
    <property type="entry name" value="NITRATE/NITRITE SENSOR PROTEIN NARX-RELATED"/>
    <property type="match status" value="1"/>
</dbReference>
<name>A0ABP8DR32_9ACTN</name>
<evidence type="ECO:0000256" key="7">
    <source>
        <dbReference type="ARBA" id="ARBA00023012"/>
    </source>
</evidence>
<proteinExistence type="predicted"/>
<comment type="caution">
    <text evidence="11">The sequence shown here is derived from an EMBL/GenBank/DDBJ whole genome shotgun (WGS) entry which is preliminary data.</text>
</comment>
<dbReference type="PROSITE" id="PS51318">
    <property type="entry name" value="TAT"/>
    <property type="match status" value="1"/>
</dbReference>
<keyword evidence="4" id="KW-0812">Transmembrane</keyword>
<dbReference type="SUPFAM" id="SSF55874">
    <property type="entry name" value="ATPase domain of HSP90 chaperone/DNA topoisomerase II/histidine kinase"/>
    <property type="match status" value="1"/>
</dbReference>
<evidence type="ECO:0000256" key="9">
    <source>
        <dbReference type="SAM" id="SignalP"/>
    </source>
</evidence>
<dbReference type="Gene3D" id="3.30.565.10">
    <property type="entry name" value="Histidine kinase-like ATPase, C-terminal domain"/>
    <property type="match status" value="1"/>
</dbReference>
<evidence type="ECO:0000256" key="1">
    <source>
        <dbReference type="ARBA" id="ARBA00004651"/>
    </source>
</evidence>
<dbReference type="SMART" id="SM00387">
    <property type="entry name" value="HATPase_c"/>
    <property type="match status" value="1"/>
</dbReference>
<keyword evidence="6" id="KW-1133">Transmembrane helix</keyword>
<organism evidence="11 12">
    <name type="scientific">Dactylosporangium darangshiense</name>
    <dbReference type="NCBI Taxonomy" id="579108"/>
    <lineage>
        <taxon>Bacteria</taxon>
        <taxon>Bacillati</taxon>
        <taxon>Actinomycetota</taxon>
        <taxon>Actinomycetes</taxon>
        <taxon>Micromonosporales</taxon>
        <taxon>Micromonosporaceae</taxon>
        <taxon>Dactylosporangium</taxon>
    </lineage>
</organism>
<dbReference type="InterPro" id="IPR036890">
    <property type="entry name" value="HATPase_C_sf"/>
</dbReference>
<feature type="signal peptide" evidence="9">
    <location>
        <begin position="1"/>
        <end position="26"/>
    </location>
</feature>
<dbReference type="InterPro" id="IPR003594">
    <property type="entry name" value="HATPase_dom"/>
</dbReference>
<evidence type="ECO:0000313" key="12">
    <source>
        <dbReference type="Proteomes" id="UP001500620"/>
    </source>
</evidence>
<feature type="domain" description="Histidine kinase" evidence="10">
    <location>
        <begin position="331"/>
        <end position="417"/>
    </location>
</feature>
<sequence length="417" mass="43920">MTPRRALLRHAALAGVAAAVVTVAGAAGAWRTGHQQSGRDATQISKTVADAVIPSLAAYDFAGPAGYDRAAVLDHLQPFLRSGTLYRVKLWIVDGDRARIVVSDVPGLEGTTRTRDEEPLRSIGSGVLRGREVPNDGEHRYETADRRRLREAFLDFRDAAGHSMSLEAYVPVSAGALTGQAIATQLPPLLAGVLGLALATMPLSLAAARRAGRRAEHDAALATLAMTAADRERRELAQRLHDGPIQHLAAANVVLTVGPATTLARAIVADSIRELRTLTDDVLPSAVGAADLAGRLPALLRAAVPEPVALDIRVSDIHDTAGLTDDHALLIARSARELVRNAVRHGRPGTIAVTLDITDPLRLTVADDGAGFDTRRPPEPGHFGLALMTQAVANAGGTLDIRSRPDAGCTATVRLPL</sequence>
<dbReference type="PROSITE" id="PS50109">
    <property type="entry name" value="HIS_KIN"/>
    <property type="match status" value="1"/>
</dbReference>
<keyword evidence="2" id="KW-1003">Cell membrane</keyword>
<accession>A0ABP8DR32</accession>
<keyword evidence="12" id="KW-1185">Reference proteome</keyword>
<keyword evidence="9" id="KW-0732">Signal</keyword>
<feature type="chain" id="PRO_5046926373" description="Histidine kinase domain-containing protein" evidence="9">
    <location>
        <begin position="27"/>
        <end position="417"/>
    </location>
</feature>
<keyword evidence="7" id="KW-0902">Two-component regulatory system</keyword>
<dbReference type="InterPro" id="IPR006311">
    <property type="entry name" value="TAT_signal"/>
</dbReference>
<reference evidence="12" key="1">
    <citation type="journal article" date="2019" name="Int. J. Syst. Evol. Microbiol.">
        <title>The Global Catalogue of Microorganisms (GCM) 10K type strain sequencing project: providing services to taxonomists for standard genome sequencing and annotation.</title>
        <authorList>
            <consortium name="The Broad Institute Genomics Platform"/>
            <consortium name="The Broad Institute Genome Sequencing Center for Infectious Disease"/>
            <person name="Wu L."/>
            <person name="Ma J."/>
        </authorList>
    </citation>
    <scope>NUCLEOTIDE SEQUENCE [LARGE SCALE GENOMIC DNA]</scope>
    <source>
        <strain evidence="12">JCM 17441</strain>
    </source>
</reference>
<evidence type="ECO:0000256" key="8">
    <source>
        <dbReference type="ARBA" id="ARBA00023136"/>
    </source>
</evidence>